<protein>
    <submittedName>
        <fullName evidence="2">Uncharacterized protein</fullName>
    </submittedName>
</protein>
<sequence length="199" mass="22903">MADDDPVVQEYPIILNTLADEKLYLLQFPGVGKDRNVKDVSNVRIKTESRILEVDEEIEEKGDNYDRNRASKWKNSNIITYKGNINDDTNYLIGTFVKDQLNIAKVDVKCQLRPNLKYIDVNDMEVNQDLHMKRQEMKSKETKTVQMTVKSADDTAPKYSGALQSFRKSEIEPFKNLSYHPENSAESWSKASQVFPSMS</sequence>
<keyword evidence="3" id="KW-1185">Reference proteome</keyword>
<dbReference type="Pfam" id="PF04801">
    <property type="entry name" value="RPC5"/>
    <property type="match status" value="1"/>
</dbReference>
<dbReference type="AlphaFoldDB" id="A0A1E4TBB9"/>
<dbReference type="PANTHER" id="PTHR12069">
    <property type="entry name" value="DNA-DIRECTED RNA POLYMERASES III 80 KDA POLYPEPTIDE RNA POLYMERASE III SUBUNIT 5"/>
    <property type="match status" value="1"/>
</dbReference>
<evidence type="ECO:0000256" key="1">
    <source>
        <dbReference type="SAM" id="MobiDB-lite"/>
    </source>
</evidence>
<organism evidence="2 3">
    <name type="scientific">Tortispora caseinolytica NRRL Y-17796</name>
    <dbReference type="NCBI Taxonomy" id="767744"/>
    <lineage>
        <taxon>Eukaryota</taxon>
        <taxon>Fungi</taxon>
        <taxon>Dikarya</taxon>
        <taxon>Ascomycota</taxon>
        <taxon>Saccharomycotina</taxon>
        <taxon>Trigonopsidomycetes</taxon>
        <taxon>Trigonopsidales</taxon>
        <taxon>Trigonopsidaceae</taxon>
        <taxon>Tortispora</taxon>
    </lineage>
</organism>
<dbReference type="PANTHER" id="PTHR12069:SF0">
    <property type="entry name" value="DNA-DIRECTED RNA POLYMERASE III SUBUNIT RPC5"/>
    <property type="match status" value="1"/>
</dbReference>
<accession>A0A1E4TBB9</accession>
<gene>
    <name evidence="2" type="ORF">CANCADRAFT_132840</name>
</gene>
<dbReference type="GO" id="GO:0005666">
    <property type="term" value="C:RNA polymerase III complex"/>
    <property type="evidence" value="ECO:0007669"/>
    <property type="project" value="TreeGrafter"/>
</dbReference>
<feature type="compositionally biased region" description="Polar residues" evidence="1">
    <location>
        <begin position="184"/>
        <end position="199"/>
    </location>
</feature>
<dbReference type="EMBL" id="KV453843">
    <property type="protein sequence ID" value="ODV89003.1"/>
    <property type="molecule type" value="Genomic_DNA"/>
</dbReference>
<dbReference type="GO" id="GO:0042797">
    <property type="term" value="P:tRNA transcription by RNA polymerase III"/>
    <property type="evidence" value="ECO:0007669"/>
    <property type="project" value="TreeGrafter"/>
</dbReference>
<dbReference type="InterPro" id="IPR006886">
    <property type="entry name" value="RNA_pol_III_Rpc5"/>
</dbReference>
<feature type="region of interest" description="Disordered" evidence="1">
    <location>
        <begin position="180"/>
        <end position="199"/>
    </location>
</feature>
<proteinExistence type="predicted"/>
<dbReference type="OrthoDB" id="340681at2759"/>
<evidence type="ECO:0000313" key="2">
    <source>
        <dbReference type="EMBL" id="ODV89003.1"/>
    </source>
</evidence>
<reference evidence="3" key="1">
    <citation type="submission" date="2016-02" db="EMBL/GenBank/DDBJ databases">
        <title>Comparative genomics of biotechnologically important yeasts.</title>
        <authorList>
            <consortium name="DOE Joint Genome Institute"/>
            <person name="Riley R."/>
            <person name="Haridas S."/>
            <person name="Wolfe K.H."/>
            <person name="Lopes M.R."/>
            <person name="Hittinger C.T."/>
            <person name="Goker M."/>
            <person name="Salamov A."/>
            <person name="Wisecaver J."/>
            <person name="Long T.M."/>
            <person name="Aerts A.L."/>
            <person name="Barry K."/>
            <person name="Choi C."/>
            <person name="Clum A."/>
            <person name="Coughlan A.Y."/>
            <person name="Deshpande S."/>
            <person name="Douglass A.P."/>
            <person name="Hanson S.J."/>
            <person name="Klenk H.-P."/>
            <person name="Labutti K."/>
            <person name="Lapidus A."/>
            <person name="Lindquist E."/>
            <person name="Lipzen A."/>
            <person name="Meier-Kolthoff J.P."/>
            <person name="Ohm R.A."/>
            <person name="Otillar R.P."/>
            <person name="Pangilinan J."/>
            <person name="Peng Y."/>
            <person name="Rokas A."/>
            <person name="Rosa C.A."/>
            <person name="Scheuner C."/>
            <person name="Sibirny A.A."/>
            <person name="Slot J.C."/>
            <person name="Stielow J.B."/>
            <person name="Sun H."/>
            <person name="Kurtzman C.P."/>
            <person name="Blackwell M."/>
            <person name="Jeffries T.W."/>
            <person name="Grigoriev I.V."/>
        </authorList>
    </citation>
    <scope>NUCLEOTIDE SEQUENCE [LARGE SCALE GENOMIC DNA]</scope>
    <source>
        <strain evidence="3">NRRL Y-17796</strain>
    </source>
</reference>
<evidence type="ECO:0000313" key="3">
    <source>
        <dbReference type="Proteomes" id="UP000095023"/>
    </source>
</evidence>
<name>A0A1E4TBB9_9ASCO</name>
<dbReference type="Proteomes" id="UP000095023">
    <property type="component" value="Unassembled WGS sequence"/>
</dbReference>